<dbReference type="OrthoDB" id="1592604at2759"/>
<keyword evidence="2" id="KW-0812">Transmembrane</keyword>
<evidence type="ECO:0000313" key="3">
    <source>
        <dbReference type="EMBL" id="KAH7388540.1"/>
    </source>
</evidence>
<dbReference type="AlphaFoldDB" id="A0A8T2T149"/>
<comment type="caution">
    <text evidence="3">The sequence shown here is derived from an EMBL/GenBank/DDBJ whole genome shotgun (WGS) entry which is preliminary data.</text>
</comment>
<protein>
    <recommendedName>
        <fullName evidence="5">Glycosyl transferase family 1 domain-containing protein</fullName>
    </recommendedName>
</protein>
<dbReference type="OMA" id="HETGHCI"/>
<feature type="region of interest" description="Disordered" evidence="1">
    <location>
        <begin position="1057"/>
        <end position="1080"/>
    </location>
</feature>
<feature type="compositionally biased region" description="Polar residues" evidence="1">
    <location>
        <begin position="71"/>
        <end position="82"/>
    </location>
</feature>
<sequence>MDIVDSRDNPDGLLEAGYSSRGSSKRIDNGPSRGSGYPVKRNPTAGRPVFTAGDSTSAADKEEIGFDASKGSGQLSARSSRGSMGRTVKSDGESGNQKGRSCIFSILISVVLCCFLAEVILQGSVVMLWKQTDFSKNLRSSRSTIFGHVVEGPERYSLEYKLRFDPWRLKNSVLQRRPSTPNLWVIEQIFLRSPKLALVCSNLYVTPDSLYLITIAKGLQALGYEIQLFTFERGPMQKLWQEQGVPVEQLHSSPKGLYTDWSKFEGVIIGSLDAKHVFTSFLQEPFKGAIVIWIILEDTLGKRLNFYQREGQNQLVSEWKQVFARANVVIFPHYSSAMMHTLLDTGNYFVVPGSPKDIWDVKAYTKLHIREDVRKALGCSSTDIVLTIVGSPFTYKGIWREHAMIMQAVLSILDKNNHLHVKDGLTVKVNFIGSNTATKYAEVVQVMAKHLGFEDGMVHYFNDGTTDVIGLLWAADIVIYSALREEQEFPCILLQAVALERFLLVPNLTIIQDYIMDGSRSLFYPAGDLFTLSEKISAAISNYDIEEQAARETNLGHVMASLIHGVFGDYADLLESVLPFSSGTMLPKPMAEMSRLLPDDWEWKLLDLIDDFKIGDVLIEGSKTTSNLVLNIEKQSNLASNTTEDLVEEVNDYDILTDDDWNEQKALVFLDEMERREEEQIDERRELLHGTWEDVYKVVKKMERLQKTELHERDDGELERTGQPLCIYEPYYGLGASVFVHEDDPTYRGVSLIPRQRRSGHDDIDAASRLPLLNNTYYQEVLCEFGALFAIANRIDRIHKNSWIGFQSWRASARKVSLSVEAERNLRDSIKNTEHGNAFYFWGHTAEEESVQTIHGDFWSFCDLINNNSCRSVFTKAFKQMYGLPSSWSSLPPMPVDGGKWSTLHCWAMPTSSFLEFVMFSRIFVDALDSQLYAEHHDNGNCCLGVSEPEAKHCYCRLLELLVNVWAYHSARVMIYVDPKTGVMHEQHALDGRQGQIWIKFFMYSTLKAMDEDLAEEFDDGQIGSSKGRLWPQTGEVFWHGMFERERQAHINQRLEKKKKNKERLRRIQSRYRQKPLAGG</sequence>
<dbReference type="Proteomes" id="UP000825935">
    <property type="component" value="Chromosome 16"/>
</dbReference>
<keyword evidence="4" id="KW-1185">Reference proteome</keyword>
<reference evidence="3" key="1">
    <citation type="submission" date="2021-08" db="EMBL/GenBank/DDBJ databases">
        <title>WGS assembly of Ceratopteris richardii.</title>
        <authorList>
            <person name="Marchant D.B."/>
            <person name="Chen G."/>
            <person name="Jenkins J."/>
            <person name="Shu S."/>
            <person name="Leebens-Mack J."/>
            <person name="Grimwood J."/>
            <person name="Schmutz J."/>
            <person name="Soltis P."/>
            <person name="Soltis D."/>
            <person name="Chen Z.-H."/>
        </authorList>
    </citation>
    <scope>NUCLEOTIDE SEQUENCE</scope>
    <source>
        <strain evidence="3">Whitten #5841</strain>
        <tissue evidence="3">Leaf</tissue>
    </source>
</reference>
<dbReference type="Gene3D" id="3.40.50.2000">
    <property type="entry name" value="Glycogen Phosphorylase B"/>
    <property type="match status" value="1"/>
</dbReference>
<dbReference type="PANTHER" id="PTHR46635">
    <property type="entry name" value="GLYCOSYL TRANSFERASE FAMILY 1 PROTEIN"/>
    <property type="match status" value="1"/>
</dbReference>
<feature type="region of interest" description="Disordered" evidence="1">
    <location>
        <begin position="1"/>
        <end position="96"/>
    </location>
</feature>
<feature type="transmembrane region" description="Helical" evidence="2">
    <location>
        <begin position="103"/>
        <end position="129"/>
    </location>
</feature>
<organism evidence="3 4">
    <name type="scientific">Ceratopteris richardii</name>
    <name type="common">Triangle waterfern</name>
    <dbReference type="NCBI Taxonomy" id="49495"/>
    <lineage>
        <taxon>Eukaryota</taxon>
        <taxon>Viridiplantae</taxon>
        <taxon>Streptophyta</taxon>
        <taxon>Embryophyta</taxon>
        <taxon>Tracheophyta</taxon>
        <taxon>Polypodiopsida</taxon>
        <taxon>Polypodiidae</taxon>
        <taxon>Polypodiales</taxon>
        <taxon>Pteridineae</taxon>
        <taxon>Pteridaceae</taxon>
        <taxon>Parkerioideae</taxon>
        <taxon>Ceratopteris</taxon>
    </lineage>
</organism>
<evidence type="ECO:0008006" key="5">
    <source>
        <dbReference type="Google" id="ProtNLM"/>
    </source>
</evidence>
<feature type="compositionally biased region" description="Basic and acidic residues" evidence="1">
    <location>
        <begin position="1"/>
        <end position="10"/>
    </location>
</feature>
<name>A0A8T2T149_CERRI</name>
<evidence type="ECO:0000256" key="2">
    <source>
        <dbReference type="SAM" id="Phobius"/>
    </source>
</evidence>
<dbReference type="EMBL" id="CM035421">
    <property type="protein sequence ID" value="KAH7388540.1"/>
    <property type="molecule type" value="Genomic_DNA"/>
</dbReference>
<evidence type="ECO:0000313" key="4">
    <source>
        <dbReference type="Proteomes" id="UP000825935"/>
    </source>
</evidence>
<accession>A0A8T2T149</accession>
<feature type="compositionally biased region" description="Basic residues" evidence="1">
    <location>
        <begin position="1057"/>
        <end position="1074"/>
    </location>
</feature>
<dbReference type="EMBL" id="CM035421">
    <property type="protein sequence ID" value="KAH7388539.1"/>
    <property type="molecule type" value="Genomic_DNA"/>
</dbReference>
<keyword evidence="2" id="KW-0472">Membrane</keyword>
<evidence type="ECO:0000256" key="1">
    <source>
        <dbReference type="SAM" id="MobiDB-lite"/>
    </source>
</evidence>
<keyword evidence="2" id="KW-1133">Transmembrane helix</keyword>
<proteinExistence type="predicted"/>
<gene>
    <name evidence="3" type="ORF">KP509_16G080800</name>
</gene>
<dbReference type="PANTHER" id="PTHR46635:SF2">
    <property type="entry name" value="GLYCOSYL TRANSFERASE FAMILY 1 DOMAIN-CONTAINING PROTEIN"/>
    <property type="match status" value="1"/>
</dbReference>
<dbReference type="SUPFAM" id="SSF53756">
    <property type="entry name" value="UDP-Glycosyltransferase/glycogen phosphorylase"/>
    <property type="match status" value="1"/>
</dbReference>